<organism evidence="2 3">
    <name type="scientific">Melghirimyces algeriensis</name>
    <dbReference type="NCBI Taxonomy" id="910412"/>
    <lineage>
        <taxon>Bacteria</taxon>
        <taxon>Bacillati</taxon>
        <taxon>Bacillota</taxon>
        <taxon>Bacilli</taxon>
        <taxon>Bacillales</taxon>
        <taxon>Thermoactinomycetaceae</taxon>
        <taxon>Melghirimyces</taxon>
    </lineage>
</organism>
<keyword evidence="3" id="KW-1185">Reference proteome</keyword>
<evidence type="ECO:0000259" key="1">
    <source>
        <dbReference type="Pfam" id="PF25198"/>
    </source>
</evidence>
<reference evidence="2 3" key="1">
    <citation type="submission" date="2017-05" db="EMBL/GenBank/DDBJ databases">
        <authorList>
            <person name="Varghese N."/>
            <person name="Submissions S."/>
        </authorList>
    </citation>
    <scope>NUCLEOTIDE SEQUENCE [LARGE SCALE GENOMIC DNA]</scope>
    <source>
        <strain evidence="2 3">DSM 45474</strain>
    </source>
</reference>
<dbReference type="OrthoDB" id="2694406at2"/>
<feature type="domain" description="Spore germination protein N-terminal" evidence="1">
    <location>
        <begin position="6"/>
        <end position="64"/>
    </location>
</feature>
<proteinExistence type="predicted"/>
<accession>A0A521AIT4</accession>
<dbReference type="Pfam" id="PF25198">
    <property type="entry name" value="Spore_GerAC_N"/>
    <property type="match status" value="1"/>
</dbReference>
<sequence length="69" mass="7977">MQLEQERDVFPFLDVLFRDPQNETNARVVAVDGPVRDIMYADTKDKGRLAVVIREILDLSNRKGREGLF</sequence>
<protein>
    <recommendedName>
        <fullName evidence="1">Spore germination protein N-terminal domain-containing protein</fullName>
    </recommendedName>
</protein>
<evidence type="ECO:0000313" key="2">
    <source>
        <dbReference type="EMBL" id="SMO34693.1"/>
    </source>
</evidence>
<dbReference type="RefSeq" id="WP_142503871.1">
    <property type="nucleotide sequence ID" value="NZ_FXTI01000001.1"/>
</dbReference>
<evidence type="ECO:0000313" key="3">
    <source>
        <dbReference type="Proteomes" id="UP000315636"/>
    </source>
</evidence>
<dbReference type="AlphaFoldDB" id="A0A521AIT4"/>
<dbReference type="InterPro" id="IPR057336">
    <property type="entry name" value="GerAC_N"/>
</dbReference>
<dbReference type="EMBL" id="FXTI01000001">
    <property type="protein sequence ID" value="SMO34693.1"/>
    <property type="molecule type" value="Genomic_DNA"/>
</dbReference>
<gene>
    <name evidence="2" type="ORF">SAMN06264849_101162</name>
</gene>
<name>A0A521AIT4_9BACL</name>
<dbReference type="Proteomes" id="UP000315636">
    <property type="component" value="Unassembled WGS sequence"/>
</dbReference>